<keyword evidence="3" id="KW-1185">Reference proteome</keyword>
<evidence type="ECO:0000256" key="1">
    <source>
        <dbReference type="SAM" id="SignalP"/>
    </source>
</evidence>
<dbReference type="EMBL" id="BMLI01000001">
    <property type="protein sequence ID" value="GGM82635.1"/>
    <property type="molecule type" value="Genomic_DNA"/>
</dbReference>
<feature type="chain" id="PRO_5047438314" description="WG containing repeat-containing protein" evidence="1">
    <location>
        <begin position="22"/>
        <end position="188"/>
    </location>
</feature>
<protein>
    <recommendedName>
        <fullName evidence="4">WG containing repeat-containing protein</fullName>
    </recommendedName>
</protein>
<proteinExistence type="predicted"/>
<keyword evidence="1" id="KW-0732">Signal</keyword>
<feature type="signal peptide" evidence="1">
    <location>
        <begin position="1"/>
        <end position="21"/>
    </location>
</feature>
<organism evidence="2 3">
    <name type="scientific">Dyadobacter beijingensis</name>
    <dbReference type="NCBI Taxonomy" id="365489"/>
    <lineage>
        <taxon>Bacteria</taxon>
        <taxon>Pseudomonadati</taxon>
        <taxon>Bacteroidota</taxon>
        <taxon>Cytophagia</taxon>
        <taxon>Cytophagales</taxon>
        <taxon>Spirosomataceae</taxon>
        <taxon>Dyadobacter</taxon>
    </lineage>
</organism>
<evidence type="ECO:0000313" key="2">
    <source>
        <dbReference type="EMBL" id="GGM82635.1"/>
    </source>
</evidence>
<evidence type="ECO:0000313" key="3">
    <source>
        <dbReference type="Proteomes" id="UP000632339"/>
    </source>
</evidence>
<dbReference type="RefSeq" id="WP_084600065.1">
    <property type="nucleotide sequence ID" value="NZ_BMLI01000001.1"/>
</dbReference>
<sequence>MRQFFLLITILFITSAQTCSSQDAQPQMDSKEYQSCCGTQPVEFTFSAKKVYMPNVFTPNRDGVNDYYAPNINDVITDVWGFTIYSAEGDTVIFQKPHFNTKMKLEEYGWNGLRPDGSQYKGLFKFKMRVDDKQANKHVVTGQACAIQCGPDAKIFQSKSGCFFPVQASKGVSGTLDKSVSTLEKGCF</sequence>
<accession>A0ABQ2HJX3</accession>
<dbReference type="Proteomes" id="UP000632339">
    <property type="component" value="Unassembled WGS sequence"/>
</dbReference>
<name>A0ABQ2HJX3_9BACT</name>
<gene>
    <name evidence="2" type="ORF">GCM10010967_12890</name>
</gene>
<evidence type="ECO:0008006" key="4">
    <source>
        <dbReference type="Google" id="ProtNLM"/>
    </source>
</evidence>
<reference evidence="3" key="1">
    <citation type="journal article" date="2019" name="Int. J. Syst. Evol. Microbiol.">
        <title>The Global Catalogue of Microorganisms (GCM) 10K type strain sequencing project: providing services to taxonomists for standard genome sequencing and annotation.</title>
        <authorList>
            <consortium name="The Broad Institute Genomics Platform"/>
            <consortium name="The Broad Institute Genome Sequencing Center for Infectious Disease"/>
            <person name="Wu L."/>
            <person name="Ma J."/>
        </authorList>
    </citation>
    <scope>NUCLEOTIDE SEQUENCE [LARGE SCALE GENOMIC DNA]</scope>
    <source>
        <strain evidence="3">CGMCC 1.6375</strain>
    </source>
</reference>
<comment type="caution">
    <text evidence="2">The sequence shown here is derived from an EMBL/GenBank/DDBJ whole genome shotgun (WGS) entry which is preliminary data.</text>
</comment>